<keyword evidence="10" id="KW-0406">Ion transport</keyword>
<dbReference type="EMBL" id="AYYX01000035">
    <property type="protein sequence ID" value="KRM87720.1"/>
    <property type="molecule type" value="Genomic_DNA"/>
</dbReference>
<keyword evidence="4 10" id="KW-1133">Transmembrane helix</keyword>
<comment type="subcellular location">
    <subcellularLocation>
        <location evidence="1 10">Cell membrane</location>
        <topology evidence="1 10">Multi-pass membrane protein</topology>
    </subcellularLocation>
</comment>
<evidence type="ECO:0000256" key="8">
    <source>
        <dbReference type="ARBA" id="ARBA00035585"/>
    </source>
</evidence>
<evidence type="ECO:0000256" key="4">
    <source>
        <dbReference type="ARBA" id="ARBA00022989"/>
    </source>
</evidence>
<feature type="transmembrane region" description="Helical" evidence="10">
    <location>
        <begin position="59"/>
        <end position="81"/>
    </location>
</feature>
<dbReference type="Proteomes" id="UP000051576">
    <property type="component" value="Unassembled WGS sequence"/>
</dbReference>
<dbReference type="GO" id="GO:0005886">
    <property type="term" value="C:plasma membrane"/>
    <property type="evidence" value="ECO:0007669"/>
    <property type="project" value="UniProtKB-SubCell"/>
</dbReference>
<protein>
    <recommendedName>
        <fullName evidence="10">Fluoride-specific ion channel FluC</fullName>
    </recommendedName>
</protein>
<dbReference type="RefSeq" id="WP_010581332.1">
    <property type="nucleotide sequence ID" value="NZ_AHYZ01000183.1"/>
</dbReference>
<feature type="transmembrane region" description="Helical" evidence="10">
    <location>
        <begin position="34"/>
        <end position="52"/>
    </location>
</feature>
<evidence type="ECO:0000256" key="6">
    <source>
        <dbReference type="ARBA" id="ARBA00023303"/>
    </source>
</evidence>
<dbReference type="GO" id="GO:0046872">
    <property type="term" value="F:metal ion binding"/>
    <property type="evidence" value="ECO:0007669"/>
    <property type="project" value="UniProtKB-KW"/>
</dbReference>
<evidence type="ECO:0000256" key="9">
    <source>
        <dbReference type="ARBA" id="ARBA00049940"/>
    </source>
</evidence>
<accession>A0A0R2C7U3</accession>
<keyword evidence="3 10" id="KW-0812">Transmembrane</keyword>
<dbReference type="AlphaFoldDB" id="A0A0R2C7U3"/>
<dbReference type="OrthoDB" id="9799631at2"/>
<dbReference type="InterPro" id="IPR003691">
    <property type="entry name" value="FluC"/>
</dbReference>
<evidence type="ECO:0000256" key="2">
    <source>
        <dbReference type="ARBA" id="ARBA00022475"/>
    </source>
</evidence>
<dbReference type="STRING" id="1133569.FD21_GL001258"/>
<feature type="binding site" evidence="10">
    <location>
        <position position="71"/>
    </location>
    <ligand>
        <name>Na(+)</name>
        <dbReference type="ChEBI" id="CHEBI:29101"/>
        <note>structural</note>
    </ligand>
</feature>
<keyword evidence="10" id="KW-0479">Metal-binding</keyword>
<dbReference type="HAMAP" id="MF_00454">
    <property type="entry name" value="FluC"/>
    <property type="match status" value="1"/>
</dbReference>
<comment type="catalytic activity">
    <reaction evidence="8">
        <text>fluoride(in) = fluoride(out)</text>
        <dbReference type="Rhea" id="RHEA:76159"/>
        <dbReference type="ChEBI" id="CHEBI:17051"/>
    </reaction>
    <physiologicalReaction direction="left-to-right" evidence="8">
        <dbReference type="Rhea" id="RHEA:76160"/>
    </physiologicalReaction>
</comment>
<feature type="transmembrane region" description="Helical" evidence="10">
    <location>
        <begin position="93"/>
        <end position="114"/>
    </location>
</feature>
<evidence type="ECO:0000313" key="11">
    <source>
        <dbReference type="EMBL" id="KRM87720.1"/>
    </source>
</evidence>
<keyword evidence="10" id="KW-0915">Sodium</keyword>
<proteinExistence type="inferred from homology"/>
<comment type="function">
    <text evidence="9 10">Fluoride-specific ion channel. Important for reducing fluoride concentration in the cell, thus reducing its toxicity.</text>
</comment>
<evidence type="ECO:0000256" key="7">
    <source>
        <dbReference type="ARBA" id="ARBA00035120"/>
    </source>
</evidence>
<evidence type="ECO:0000256" key="3">
    <source>
        <dbReference type="ARBA" id="ARBA00022692"/>
    </source>
</evidence>
<keyword evidence="2 10" id="KW-1003">Cell membrane</keyword>
<keyword evidence="5 10" id="KW-0472">Membrane</keyword>
<dbReference type="PATRIC" id="fig|1133569.4.peg.1390"/>
<comment type="caution">
    <text evidence="11">The sequence shown here is derived from an EMBL/GenBank/DDBJ whole genome shotgun (WGS) entry which is preliminary data.</text>
</comment>
<keyword evidence="6 10" id="KW-0407">Ion channel</keyword>
<organism evidence="11 12">
    <name type="scientific">Liquorilactobacillus vini DSM 20605</name>
    <dbReference type="NCBI Taxonomy" id="1133569"/>
    <lineage>
        <taxon>Bacteria</taxon>
        <taxon>Bacillati</taxon>
        <taxon>Bacillota</taxon>
        <taxon>Bacilli</taxon>
        <taxon>Lactobacillales</taxon>
        <taxon>Lactobacillaceae</taxon>
        <taxon>Liquorilactobacillus</taxon>
    </lineage>
</organism>
<comment type="activity regulation">
    <text evidence="10">Na(+) is not transported, but it plays an essential structural role and its presence is essential for fluoride channel function.</text>
</comment>
<evidence type="ECO:0000256" key="1">
    <source>
        <dbReference type="ARBA" id="ARBA00004651"/>
    </source>
</evidence>
<dbReference type="GO" id="GO:0062054">
    <property type="term" value="F:fluoride channel activity"/>
    <property type="evidence" value="ECO:0007669"/>
    <property type="project" value="UniProtKB-UniRule"/>
</dbReference>
<feature type="binding site" evidence="10">
    <location>
        <position position="74"/>
    </location>
    <ligand>
        <name>Na(+)</name>
        <dbReference type="ChEBI" id="CHEBI:29101"/>
        <note>structural</note>
    </ligand>
</feature>
<reference evidence="11 12" key="1">
    <citation type="journal article" date="2015" name="Genome Announc.">
        <title>Expanding the biotechnology potential of lactobacilli through comparative genomics of 213 strains and associated genera.</title>
        <authorList>
            <person name="Sun Z."/>
            <person name="Harris H.M."/>
            <person name="McCann A."/>
            <person name="Guo C."/>
            <person name="Argimon S."/>
            <person name="Zhang W."/>
            <person name="Yang X."/>
            <person name="Jeffery I.B."/>
            <person name="Cooney J.C."/>
            <person name="Kagawa T.F."/>
            <person name="Liu W."/>
            <person name="Song Y."/>
            <person name="Salvetti E."/>
            <person name="Wrobel A."/>
            <person name="Rasinkangas P."/>
            <person name="Parkhill J."/>
            <person name="Rea M.C."/>
            <person name="O'Sullivan O."/>
            <person name="Ritari J."/>
            <person name="Douillard F.P."/>
            <person name="Paul Ross R."/>
            <person name="Yang R."/>
            <person name="Briner A.E."/>
            <person name="Felis G.E."/>
            <person name="de Vos W.M."/>
            <person name="Barrangou R."/>
            <person name="Klaenhammer T.R."/>
            <person name="Caufield P.W."/>
            <person name="Cui Y."/>
            <person name="Zhang H."/>
            <person name="O'Toole P.W."/>
        </authorList>
    </citation>
    <scope>NUCLEOTIDE SEQUENCE [LARGE SCALE GENOMIC DNA]</scope>
    <source>
        <strain evidence="11 12">DSM 20605</strain>
    </source>
</reference>
<keyword evidence="12" id="KW-1185">Reference proteome</keyword>
<evidence type="ECO:0000313" key="12">
    <source>
        <dbReference type="Proteomes" id="UP000051576"/>
    </source>
</evidence>
<dbReference type="PANTHER" id="PTHR28259:SF1">
    <property type="entry name" value="FLUORIDE EXPORT PROTEIN 1-RELATED"/>
    <property type="match status" value="1"/>
</dbReference>
<evidence type="ECO:0000256" key="10">
    <source>
        <dbReference type="HAMAP-Rule" id="MF_00454"/>
    </source>
</evidence>
<comment type="similarity">
    <text evidence="7 10">Belongs to the fluoride channel Fluc/FEX (TC 1.A.43) family.</text>
</comment>
<dbReference type="Pfam" id="PF02537">
    <property type="entry name" value="CRCB"/>
    <property type="match status" value="1"/>
</dbReference>
<name>A0A0R2C7U3_9LACO</name>
<keyword evidence="10" id="KW-0813">Transport</keyword>
<feature type="transmembrane region" description="Helical" evidence="10">
    <location>
        <begin position="7"/>
        <end position="28"/>
    </location>
</feature>
<sequence length="132" mass="14475">MEKFKCLFSIGIFGALGGICRYLIGLQLDYRGDLLVNLLGCFLLGFLTYFWLNFREIANWLSLGLGTGFVGSFTTFSSFCLDNLKLLLAGQNLALLLYLLISIAGGWIAALIGIKAGTEIGRRFSQSGEEDD</sequence>
<dbReference type="PANTHER" id="PTHR28259">
    <property type="entry name" value="FLUORIDE EXPORT PROTEIN 1-RELATED"/>
    <property type="match status" value="1"/>
</dbReference>
<dbReference type="eggNOG" id="COG0239">
    <property type="taxonomic scope" value="Bacteria"/>
</dbReference>
<dbReference type="GO" id="GO:0140114">
    <property type="term" value="P:cellular detoxification of fluoride"/>
    <property type="evidence" value="ECO:0007669"/>
    <property type="project" value="UniProtKB-UniRule"/>
</dbReference>
<evidence type="ECO:0000256" key="5">
    <source>
        <dbReference type="ARBA" id="ARBA00023136"/>
    </source>
</evidence>
<gene>
    <name evidence="10" type="primary">fluC</name>
    <name evidence="10" type="synonym">crcB</name>
    <name evidence="11" type="ORF">FD21_GL001258</name>
</gene>